<accession>N1MQE0</accession>
<dbReference type="Proteomes" id="UP000013201">
    <property type="component" value="Unassembled WGS sequence"/>
</dbReference>
<dbReference type="EMBL" id="CAVK010000108">
    <property type="protein sequence ID" value="CCW17882.1"/>
    <property type="molecule type" value="Genomic_DNA"/>
</dbReference>
<sequence>MLHPHRGIRAARADPSSGEDKKSCTCDEGSGKSMRNIP</sequence>
<evidence type="ECO:0000313" key="3">
    <source>
        <dbReference type="Proteomes" id="UP000013201"/>
    </source>
</evidence>
<organism evidence="2 3">
    <name type="scientific">Sphingobium indicum BiD32</name>
    <dbReference type="NCBI Taxonomy" id="1301087"/>
    <lineage>
        <taxon>Bacteria</taxon>
        <taxon>Pseudomonadati</taxon>
        <taxon>Pseudomonadota</taxon>
        <taxon>Alphaproteobacteria</taxon>
        <taxon>Sphingomonadales</taxon>
        <taxon>Sphingomonadaceae</taxon>
        <taxon>Sphingobium</taxon>
    </lineage>
</organism>
<dbReference type="AlphaFoldDB" id="N1MQE0"/>
<evidence type="ECO:0000313" key="2">
    <source>
        <dbReference type="EMBL" id="CCW17882.1"/>
    </source>
</evidence>
<reference evidence="3" key="2">
    <citation type="submission" date="2013-04" db="EMBL/GenBank/DDBJ databases">
        <title>Bisphenol A degrading Sphingobium sp. strain BiD32.</title>
        <authorList>
            <person name="Nielsen J.L."/>
            <person name="Zhou N.A."/>
            <person name="Kjeldal H."/>
        </authorList>
    </citation>
    <scope>NUCLEOTIDE SEQUENCE [LARGE SCALE GENOMIC DNA]</scope>
    <source>
        <strain evidence="3">BiD32</strain>
    </source>
</reference>
<evidence type="ECO:0000256" key="1">
    <source>
        <dbReference type="SAM" id="MobiDB-lite"/>
    </source>
</evidence>
<gene>
    <name evidence="2" type="ORF">EBBID32_22310</name>
</gene>
<comment type="caution">
    <text evidence="2">The sequence shown here is derived from an EMBL/GenBank/DDBJ whole genome shotgun (WGS) entry which is preliminary data.</text>
</comment>
<proteinExistence type="predicted"/>
<feature type="region of interest" description="Disordered" evidence="1">
    <location>
        <begin position="1"/>
        <end position="38"/>
    </location>
</feature>
<keyword evidence="3" id="KW-1185">Reference proteome</keyword>
<name>N1MQE0_9SPHN</name>
<reference evidence="2 3" key="1">
    <citation type="submission" date="2013-03" db="EMBL/GenBank/DDBJ databases">
        <authorList>
            <person name="Le V."/>
        </authorList>
    </citation>
    <scope>NUCLEOTIDE SEQUENCE [LARGE SCALE GENOMIC DNA]</scope>
    <source>
        <strain evidence="2 3">BiD32</strain>
    </source>
</reference>
<protein>
    <submittedName>
        <fullName evidence="2">Uncharacterized protein</fullName>
    </submittedName>
</protein>